<dbReference type="OMA" id="YSMEGYA"/>
<evidence type="ECO:0000313" key="3">
    <source>
        <dbReference type="Proteomes" id="UP000193240"/>
    </source>
</evidence>
<organism evidence="2 3">
    <name type="scientific">Epicoccum nigrum</name>
    <name type="common">Soil fungus</name>
    <name type="synonym">Epicoccum purpurascens</name>
    <dbReference type="NCBI Taxonomy" id="105696"/>
    <lineage>
        <taxon>Eukaryota</taxon>
        <taxon>Fungi</taxon>
        <taxon>Dikarya</taxon>
        <taxon>Ascomycota</taxon>
        <taxon>Pezizomycotina</taxon>
        <taxon>Dothideomycetes</taxon>
        <taxon>Pleosporomycetidae</taxon>
        <taxon>Pleosporales</taxon>
        <taxon>Pleosporineae</taxon>
        <taxon>Didymellaceae</taxon>
        <taxon>Epicoccum</taxon>
    </lineage>
</organism>
<evidence type="ECO:0000313" key="2">
    <source>
        <dbReference type="EMBL" id="OSS54310.1"/>
    </source>
</evidence>
<dbReference type="GO" id="GO:0016020">
    <property type="term" value="C:membrane"/>
    <property type="evidence" value="ECO:0007669"/>
    <property type="project" value="TreeGrafter"/>
</dbReference>
<keyword evidence="3" id="KW-1185">Reference proteome</keyword>
<dbReference type="AlphaFoldDB" id="A0A1Y2MDZ2"/>
<dbReference type="InParanoid" id="A0A1Y2MDZ2"/>
<dbReference type="InterPro" id="IPR029058">
    <property type="entry name" value="AB_hydrolase_fold"/>
</dbReference>
<feature type="domain" description="AB hydrolase-1" evidence="1">
    <location>
        <begin position="25"/>
        <end position="149"/>
    </location>
</feature>
<dbReference type="EMBL" id="KZ107838">
    <property type="protein sequence ID" value="OSS54310.1"/>
    <property type="molecule type" value="Genomic_DNA"/>
</dbReference>
<proteinExistence type="predicted"/>
<dbReference type="Proteomes" id="UP000193240">
    <property type="component" value="Unassembled WGS sequence"/>
</dbReference>
<gene>
    <name evidence="2" type="ORF">B5807_00111</name>
</gene>
<name>A0A1Y2MDZ2_EPING</name>
<dbReference type="Pfam" id="PF00561">
    <property type="entry name" value="Abhydrolase_1"/>
    <property type="match status" value="1"/>
</dbReference>
<dbReference type="PANTHER" id="PTHR43798">
    <property type="entry name" value="MONOACYLGLYCEROL LIPASE"/>
    <property type="match status" value="1"/>
</dbReference>
<dbReference type="SUPFAM" id="SSF53474">
    <property type="entry name" value="alpha/beta-Hydrolases"/>
    <property type="match status" value="1"/>
</dbReference>
<dbReference type="STRING" id="105696.A0A1Y2MDZ2"/>
<dbReference type="PANTHER" id="PTHR43798:SF33">
    <property type="entry name" value="HYDROLASE, PUTATIVE (AFU_ORTHOLOGUE AFUA_2G14860)-RELATED"/>
    <property type="match status" value="1"/>
</dbReference>
<protein>
    <recommendedName>
        <fullName evidence="1">AB hydrolase-1 domain-containing protein</fullName>
    </recommendedName>
</protein>
<evidence type="ECO:0000259" key="1">
    <source>
        <dbReference type="Pfam" id="PF00561"/>
    </source>
</evidence>
<accession>A0A1Y2MDZ2</accession>
<dbReference type="InterPro" id="IPR000073">
    <property type="entry name" value="AB_hydrolase_1"/>
</dbReference>
<dbReference type="Gene3D" id="3.40.50.1820">
    <property type="entry name" value="alpha/beta hydrolase"/>
    <property type="match status" value="1"/>
</dbReference>
<reference evidence="2 3" key="1">
    <citation type="journal article" date="2017" name="Genome Announc.">
        <title>Genome sequence of the saprophytic ascomycete Epicoccum nigrum ICMP 19927 strain isolated from New Zealand.</title>
        <authorList>
            <person name="Fokin M."/>
            <person name="Fleetwood D."/>
            <person name="Weir B.S."/>
            <person name="Villas-Boas S.G."/>
        </authorList>
    </citation>
    <scope>NUCLEOTIDE SEQUENCE [LARGE SCALE GENOMIC DNA]</scope>
    <source>
        <strain evidence="2 3">ICMP 19927</strain>
    </source>
</reference>
<sequence length="313" mass="34716">MPDFTLDTPHGLISITDTGLKNDAPTLLLLHGNSSSSKIFRHMLESPTITNQYRVIAFDYPSHGASSNALNPAHDYTQRGYAELAVHILKHLCIASVVAMGWSLGGHVALEMVPLLKQGRAESEESEVKLKGLVLTGTPPASGWEQCRKGFRIPLGDKEKGEENLMAKVHWTEEQAEQIVRMSAAGGKEELFEDWMVTDALRVDGRARMVMFNAMMNGDGCDQVGIVETEDVPVAVINGADEPFIDLDYIDGLRWKSLWRGHSVRMSRLKHTPFWEDPKGYEGVLVEFLQDCGCDDSKAFEQRKDSKGNGSEI</sequence>
<dbReference type="InterPro" id="IPR050266">
    <property type="entry name" value="AB_hydrolase_sf"/>
</dbReference>